<reference evidence="9" key="1">
    <citation type="submission" date="2022-10" db="EMBL/GenBank/DDBJ databases">
        <title>Novel sulphate-reducing endosymbionts in the free-living metamonad Anaeramoeba.</title>
        <authorList>
            <person name="Jerlstrom-Hultqvist J."/>
            <person name="Cepicka I."/>
            <person name="Gallot-Lavallee L."/>
            <person name="Salas-Leiva D."/>
            <person name="Curtis B.A."/>
            <person name="Zahonova K."/>
            <person name="Pipaliya S."/>
            <person name="Dacks J."/>
            <person name="Roger A.J."/>
        </authorList>
    </citation>
    <scope>NUCLEOTIDE SEQUENCE</scope>
    <source>
        <strain evidence="9">BMAN</strain>
    </source>
</reference>
<dbReference type="SUPFAM" id="SSF63999">
    <property type="entry name" value="Thiamin pyrophosphokinase, catalytic domain"/>
    <property type="match status" value="1"/>
</dbReference>
<feature type="compositionally biased region" description="Basic and acidic residues" evidence="7">
    <location>
        <begin position="202"/>
        <end position="227"/>
    </location>
</feature>
<name>A0A9Q0RBQ9_ANAIG</name>
<protein>
    <submittedName>
        <fullName evidence="9">Thiamine pyrophosphokinase 1</fullName>
    </submittedName>
</protein>
<dbReference type="AlphaFoldDB" id="A0A9Q0RBQ9"/>
<dbReference type="Gene3D" id="3.40.50.10240">
    <property type="entry name" value="Thiamin pyrophosphokinase, catalytic domain"/>
    <property type="match status" value="1"/>
</dbReference>
<evidence type="ECO:0000256" key="1">
    <source>
        <dbReference type="ARBA" id="ARBA00005078"/>
    </source>
</evidence>
<dbReference type="SUPFAM" id="SSF63862">
    <property type="entry name" value="Thiamin pyrophosphokinase, substrate-binding domain"/>
    <property type="match status" value="1"/>
</dbReference>
<evidence type="ECO:0000256" key="2">
    <source>
        <dbReference type="ARBA" id="ARBA00006785"/>
    </source>
</evidence>
<evidence type="ECO:0000313" key="10">
    <source>
        <dbReference type="Proteomes" id="UP001149090"/>
    </source>
</evidence>
<dbReference type="GO" id="GO:0009229">
    <property type="term" value="P:thiamine diphosphate biosynthetic process"/>
    <property type="evidence" value="ECO:0007669"/>
    <property type="project" value="InterPro"/>
</dbReference>
<dbReference type="InterPro" id="IPR036759">
    <property type="entry name" value="TPK_catalytic_sf"/>
</dbReference>
<keyword evidence="10" id="KW-1185">Reference proteome</keyword>
<dbReference type="PANTHER" id="PTHR13622">
    <property type="entry name" value="THIAMIN PYROPHOSPHOKINASE"/>
    <property type="match status" value="1"/>
</dbReference>
<feature type="region of interest" description="Disordered" evidence="7">
    <location>
        <begin position="201"/>
        <end position="227"/>
    </location>
</feature>
<dbReference type="SMART" id="SM00983">
    <property type="entry name" value="TPK_B1_binding"/>
    <property type="match status" value="1"/>
</dbReference>
<dbReference type="PANTHER" id="PTHR13622:SF8">
    <property type="entry name" value="THIAMIN PYROPHOSPHOKINASE 1"/>
    <property type="match status" value="1"/>
</dbReference>
<dbReference type="Pfam" id="PF04265">
    <property type="entry name" value="TPK_B1_binding"/>
    <property type="match status" value="1"/>
</dbReference>
<dbReference type="InterPro" id="IPR036371">
    <property type="entry name" value="TPK_B1-bd_sf"/>
</dbReference>
<dbReference type="NCBIfam" id="TIGR01378">
    <property type="entry name" value="thi_PPkinase"/>
    <property type="match status" value="1"/>
</dbReference>
<gene>
    <name evidence="9" type="ORF">M0811_00996</name>
</gene>
<comment type="similarity">
    <text evidence="2">Belongs to the thiamine pyrophosphokinase family.</text>
</comment>
<dbReference type="EMBL" id="JAPDFW010000070">
    <property type="protein sequence ID" value="KAJ5074367.1"/>
    <property type="molecule type" value="Genomic_DNA"/>
</dbReference>
<keyword evidence="6" id="KW-0067">ATP-binding</keyword>
<dbReference type="CDD" id="cd07995">
    <property type="entry name" value="TPK"/>
    <property type="match status" value="1"/>
</dbReference>
<dbReference type="OMA" id="HHLYMMT"/>
<comment type="pathway">
    <text evidence="1">Cofactor biosynthesis; thiamine diphosphate biosynthesis; thiamine diphosphate from thiamine: step 1/1.</text>
</comment>
<dbReference type="GO" id="GO:0030975">
    <property type="term" value="F:thiamine binding"/>
    <property type="evidence" value="ECO:0007669"/>
    <property type="project" value="InterPro"/>
</dbReference>
<dbReference type="InterPro" id="IPR016966">
    <property type="entry name" value="Thiamin_pyrophosphokinase_euk"/>
</dbReference>
<organism evidence="9 10">
    <name type="scientific">Anaeramoeba ignava</name>
    <name type="common">Anaerobic marine amoeba</name>
    <dbReference type="NCBI Taxonomy" id="1746090"/>
    <lineage>
        <taxon>Eukaryota</taxon>
        <taxon>Metamonada</taxon>
        <taxon>Anaeramoebidae</taxon>
        <taxon>Anaeramoeba</taxon>
    </lineage>
</organism>
<dbReference type="OrthoDB" id="25149at2759"/>
<dbReference type="PIRSF" id="PIRSF031057">
    <property type="entry name" value="Thiamin_pyrophosphokinase"/>
    <property type="match status" value="1"/>
</dbReference>
<dbReference type="GO" id="GO:0004788">
    <property type="term" value="F:thiamine diphosphokinase activity"/>
    <property type="evidence" value="ECO:0007669"/>
    <property type="project" value="InterPro"/>
</dbReference>
<keyword evidence="3" id="KW-0808">Transferase</keyword>
<proteinExistence type="inferred from homology"/>
<dbReference type="InterPro" id="IPR007371">
    <property type="entry name" value="TPK_catalytic"/>
</dbReference>
<dbReference type="GO" id="GO:0016301">
    <property type="term" value="F:kinase activity"/>
    <property type="evidence" value="ECO:0007669"/>
    <property type="project" value="UniProtKB-KW"/>
</dbReference>
<dbReference type="FunFam" id="2.60.120.320:FF:000001">
    <property type="entry name" value="Thiamine pyrophosphokinase"/>
    <property type="match status" value="1"/>
</dbReference>
<evidence type="ECO:0000256" key="5">
    <source>
        <dbReference type="ARBA" id="ARBA00022777"/>
    </source>
</evidence>
<dbReference type="GO" id="GO:0005524">
    <property type="term" value="F:ATP binding"/>
    <property type="evidence" value="ECO:0007669"/>
    <property type="project" value="UniProtKB-KW"/>
</dbReference>
<evidence type="ECO:0000256" key="7">
    <source>
        <dbReference type="SAM" id="MobiDB-lite"/>
    </source>
</evidence>
<keyword evidence="4" id="KW-0547">Nucleotide-binding</keyword>
<evidence type="ECO:0000259" key="8">
    <source>
        <dbReference type="SMART" id="SM00983"/>
    </source>
</evidence>
<dbReference type="Pfam" id="PF04263">
    <property type="entry name" value="TPK_catalytic"/>
    <property type="match status" value="1"/>
</dbReference>
<evidence type="ECO:0000313" key="9">
    <source>
        <dbReference type="EMBL" id="KAJ5074367.1"/>
    </source>
</evidence>
<keyword evidence="5" id="KW-0418">Kinase</keyword>
<dbReference type="GO" id="GO:0006772">
    <property type="term" value="P:thiamine metabolic process"/>
    <property type="evidence" value="ECO:0007669"/>
    <property type="project" value="InterPro"/>
</dbReference>
<sequence length="371" mass="43580">MICAKNVIKDFKWKNLFIYEFSNYIRLEKSPFQQLIKNVNSSKFSRSKKFSLPEIKKQMDKKEKNPNSRLKRLPNQMISFMVILNHDVPPYLHTFFPHTSLTICADGGANRLYKNFSSWNRQKFLPDFIIGDLDSIEPKVRKYYEKNSVQVIHKKDQNSNDLYKCLDFLDDYLKQNFPCLNLLQKHQKAVRNIDIQKPLLKSNEKENENEKEKEKENEKEKEKEKENRIKNEQLCLSSNETIDEELARINLFVMGAIGGRLDHEFANFHAAFSFQNYRIFLFSNENYTRFLNPGTHKIFVHPKFEGPICGIIPLSAPCNSITTTGLKWNLNKDKLEFGNLISTSNEIVSDVVTIETSDPVLWIVQIHPFWK</sequence>
<dbReference type="Proteomes" id="UP001149090">
    <property type="component" value="Unassembled WGS sequence"/>
</dbReference>
<dbReference type="InterPro" id="IPR006282">
    <property type="entry name" value="Thi_PPkinase"/>
</dbReference>
<evidence type="ECO:0000256" key="6">
    <source>
        <dbReference type="ARBA" id="ARBA00022840"/>
    </source>
</evidence>
<evidence type="ECO:0000256" key="3">
    <source>
        <dbReference type="ARBA" id="ARBA00022679"/>
    </source>
</evidence>
<accession>A0A9Q0RBQ9</accession>
<evidence type="ECO:0000256" key="4">
    <source>
        <dbReference type="ARBA" id="ARBA00022741"/>
    </source>
</evidence>
<dbReference type="InterPro" id="IPR007373">
    <property type="entry name" value="Thiamin_PyroPKinase_B1-bd"/>
</dbReference>
<feature type="domain" description="Thiamin pyrophosphokinase thiamin-binding" evidence="8">
    <location>
        <begin position="294"/>
        <end position="360"/>
    </location>
</feature>
<comment type="caution">
    <text evidence="9">The sequence shown here is derived from an EMBL/GenBank/DDBJ whole genome shotgun (WGS) entry which is preliminary data.</text>
</comment>
<dbReference type="Gene3D" id="2.60.120.320">
    <property type="entry name" value="Thiamin pyrophosphokinase, thiamin-binding domain"/>
    <property type="match status" value="1"/>
</dbReference>